<keyword evidence="1" id="KW-1133">Transmembrane helix</keyword>
<dbReference type="Proteomes" id="UP000005481">
    <property type="component" value="Unassembled WGS sequence"/>
</dbReference>
<dbReference type="AlphaFoldDB" id="G9YH32"/>
<feature type="transmembrane region" description="Helical" evidence="1">
    <location>
        <begin position="36"/>
        <end position="54"/>
    </location>
</feature>
<keyword evidence="3" id="KW-1185">Reference proteome</keyword>
<name>G9YH32_9FIRM</name>
<comment type="caution">
    <text evidence="2">The sequence shown here is derived from an EMBL/GenBank/DDBJ whole genome shotgun (WGS) entry which is preliminary data.</text>
</comment>
<evidence type="ECO:0000313" key="2">
    <source>
        <dbReference type="EMBL" id="EHM41087.1"/>
    </source>
</evidence>
<keyword evidence="1" id="KW-0812">Transmembrane</keyword>
<dbReference type="InterPro" id="IPR024529">
    <property type="entry name" value="ECF_trnsprt_substrate-spec"/>
</dbReference>
<feature type="transmembrane region" description="Helical" evidence="1">
    <location>
        <begin position="86"/>
        <end position="108"/>
    </location>
</feature>
<dbReference type="Gene3D" id="1.10.1760.20">
    <property type="match status" value="1"/>
</dbReference>
<dbReference type="Pfam" id="PF12822">
    <property type="entry name" value="ECF_trnsprt"/>
    <property type="match status" value="1"/>
</dbReference>
<proteinExistence type="predicted"/>
<dbReference type="HOGENOM" id="CLU_088550_3_0_9"/>
<dbReference type="PATRIC" id="fig|861450.3.peg.896"/>
<accession>G9YH32</accession>
<protein>
    <recommendedName>
        <fullName evidence="4">Thiamine transporter protein</fullName>
    </recommendedName>
</protein>
<dbReference type="EMBL" id="AGCJ01000038">
    <property type="protein sequence ID" value="EHM41087.1"/>
    <property type="molecule type" value="Genomic_DNA"/>
</dbReference>
<organism evidence="2 3">
    <name type="scientific">Anaeroglobus geminatus F0357</name>
    <dbReference type="NCBI Taxonomy" id="861450"/>
    <lineage>
        <taxon>Bacteria</taxon>
        <taxon>Bacillati</taxon>
        <taxon>Bacillota</taxon>
        <taxon>Negativicutes</taxon>
        <taxon>Veillonellales</taxon>
        <taxon>Veillonellaceae</taxon>
        <taxon>Anaeroglobus</taxon>
    </lineage>
</organism>
<gene>
    <name evidence="2" type="ORF">HMPREF0080_00957</name>
</gene>
<feature type="transmembrane region" description="Helical" evidence="1">
    <location>
        <begin position="191"/>
        <end position="218"/>
    </location>
</feature>
<dbReference type="STRING" id="861450.HMPREF0080_00957"/>
<reference evidence="2 3" key="1">
    <citation type="submission" date="2011-08" db="EMBL/GenBank/DDBJ databases">
        <authorList>
            <person name="Weinstock G."/>
            <person name="Sodergren E."/>
            <person name="Clifton S."/>
            <person name="Fulton L."/>
            <person name="Fulton B."/>
            <person name="Courtney L."/>
            <person name="Fronick C."/>
            <person name="Harrison M."/>
            <person name="Strong C."/>
            <person name="Farmer C."/>
            <person name="Delahaunty K."/>
            <person name="Markovic C."/>
            <person name="Hall O."/>
            <person name="Minx P."/>
            <person name="Tomlinson C."/>
            <person name="Mitreva M."/>
            <person name="Hou S."/>
            <person name="Chen J."/>
            <person name="Wollam A."/>
            <person name="Pepin K.H."/>
            <person name="Johnson M."/>
            <person name="Bhonagiri V."/>
            <person name="Zhang X."/>
            <person name="Suruliraj S."/>
            <person name="Warren W."/>
            <person name="Chinwalla A."/>
            <person name="Mardis E.R."/>
            <person name="Wilson R.K."/>
        </authorList>
    </citation>
    <scope>NUCLEOTIDE SEQUENCE [LARGE SCALE GENOMIC DNA]</scope>
    <source>
        <strain evidence="2 3">F0357</strain>
    </source>
</reference>
<evidence type="ECO:0008006" key="4">
    <source>
        <dbReference type="Google" id="ProtNLM"/>
    </source>
</evidence>
<evidence type="ECO:0000313" key="3">
    <source>
        <dbReference type="Proteomes" id="UP000005481"/>
    </source>
</evidence>
<sequence>MQIRLVSHKENENGGLIMEKATQMPVRRNFMNVRQLTVAGLLTAVTVFLGLTGYGFIPLGFMRATILHIPTIIAALTGGRRVGMTVGFMFGVFSFIQTLRAPAALMLFAVQTNIVYDAFICIVPRVLLGLAAYEVYRFLTEKGVSLYVRTAVTAVAATILHTLMFLGSYTALIGGTYAEANGIPFANVVNIMIGITVVNGIPEAVVSGIIVTPVITALRKAGIIMK</sequence>
<evidence type="ECO:0000256" key="1">
    <source>
        <dbReference type="SAM" id="Phobius"/>
    </source>
</evidence>
<keyword evidence="1" id="KW-0472">Membrane</keyword>
<feature type="transmembrane region" description="Helical" evidence="1">
    <location>
        <begin position="148"/>
        <end position="171"/>
    </location>
</feature>
<feature type="transmembrane region" description="Helical" evidence="1">
    <location>
        <begin position="114"/>
        <end position="136"/>
    </location>
</feature>
<dbReference type="GO" id="GO:0022857">
    <property type="term" value="F:transmembrane transporter activity"/>
    <property type="evidence" value="ECO:0007669"/>
    <property type="project" value="InterPro"/>
</dbReference>
<dbReference type="eggNOG" id="COG4684">
    <property type="taxonomic scope" value="Bacteria"/>
</dbReference>